<comment type="caution">
    <text evidence="2">The sequence shown here is derived from an EMBL/GenBank/DDBJ whole genome shotgun (WGS) entry which is preliminary data.</text>
</comment>
<sequence length="28" mass="3139">MTSPLKATFTPQDTHSYKPKPYKAEAIS</sequence>
<evidence type="ECO:0000313" key="3">
    <source>
        <dbReference type="Proteomes" id="UP000324222"/>
    </source>
</evidence>
<proteinExistence type="predicted"/>
<protein>
    <submittedName>
        <fullName evidence="2">Uncharacterized protein</fullName>
    </submittedName>
</protein>
<name>A0A5B7H6Y0_PORTR</name>
<dbReference type="AlphaFoldDB" id="A0A5B7H6Y0"/>
<reference evidence="2 3" key="1">
    <citation type="submission" date="2019-05" db="EMBL/GenBank/DDBJ databases">
        <title>Another draft genome of Portunus trituberculatus and its Hox gene families provides insights of decapod evolution.</title>
        <authorList>
            <person name="Jeong J.-H."/>
            <person name="Song I."/>
            <person name="Kim S."/>
            <person name="Choi T."/>
            <person name="Kim D."/>
            <person name="Ryu S."/>
            <person name="Kim W."/>
        </authorList>
    </citation>
    <scope>NUCLEOTIDE SEQUENCE [LARGE SCALE GENOMIC DNA]</scope>
    <source>
        <tissue evidence="2">Muscle</tissue>
    </source>
</reference>
<dbReference type="Proteomes" id="UP000324222">
    <property type="component" value="Unassembled WGS sequence"/>
</dbReference>
<accession>A0A5B7H6Y0</accession>
<dbReference type="EMBL" id="VSRR010025363">
    <property type="protein sequence ID" value="MPC66832.1"/>
    <property type="molecule type" value="Genomic_DNA"/>
</dbReference>
<evidence type="ECO:0000256" key="1">
    <source>
        <dbReference type="SAM" id="MobiDB-lite"/>
    </source>
</evidence>
<feature type="region of interest" description="Disordered" evidence="1">
    <location>
        <begin position="1"/>
        <end position="28"/>
    </location>
</feature>
<keyword evidence="3" id="KW-1185">Reference proteome</keyword>
<evidence type="ECO:0000313" key="2">
    <source>
        <dbReference type="EMBL" id="MPC66832.1"/>
    </source>
</evidence>
<gene>
    <name evidence="2" type="ORF">E2C01_060987</name>
</gene>
<organism evidence="2 3">
    <name type="scientific">Portunus trituberculatus</name>
    <name type="common">Swimming crab</name>
    <name type="synonym">Neptunus trituberculatus</name>
    <dbReference type="NCBI Taxonomy" id="210409"/>
    <lineage>
        <taxon>Eukaryota</taxon>
        <taxon>Metazoa</taxon>
        <taxon>Ecdysozoa</taxon>
        <taxon>Arthropoda</taxon>
        <taxon>Crustacea</taxon>
        <taxon>Multicrustacea</taxon>
        <taxon>Malacostraca</taxon>
        <taxon>Eumalacostraca</taxon>
        <taxon>Eucarida</taxon>
        <taxon>Decapoda</taxon>
        <taxon>Pleocyemata</taxon>
        <taxon>Brachyura</taxon>
        <taxon>Eubrachyura</taxon>
        <taxon>Portunoidea</taxon>
        <taxon>Portunidae</taxon>
        <taxon>Portuninae</taxon>
        <taxon>Portunus</taxon>
    </lineage>
</organism>
<feature type="compositionally biased region" description="Polar residues" evidence="1">
    <location>
        <begin position="1"/>
        <end position="14"/>
    </location>
</feature>